<gene>
    <name evidence="5" type="ORF">SteCoe_641</name>
</gene>
<keyword evidence="6" id="KW-1185">Reference proteome</keyword>
<dbReference type="EMBL" id="MPUH01000006">
    <property type="protein sequence ID" value="OMJ95913.1"/>
    <property type="molecule type" value="Genomic_DNA"/>
</dbReference>
<dbReference type="HAMAP" id="MF_01367">
    <property type="entry name" value="Ribosomal_uL14"/>
    <property type="match status" value="1"/>
</dbReference>
<dbReference type="OrthoDB" id="294753at2759"/>
<evidence type="ECO:0000256" key="1">
    <source>
        <dbReference type="ARBA" id="ARBA00010745"/>
    </source>
</evidence>
<evidence type="ECO:0000256" key="2">
    <source>
        <dbReference type="ARBA" id="ARBA00022980"/>
    </source>
</evidence>
<dbReference type="GO" id="GO:0070180">
    <property type="term" value="F:large ribosomal subunit rRNA binding"/>
    <property type="evidence" value="ECO:0007669"/>
    <property type="project" value="TreeGrafter"/>
</dbReference>
<accession>A0A1R2D3U1</accession>
<dbReference type="InterPro" id="IPR036853">
    <property type="entry name" value="Ribosomal_uL14_sf"/>
</dbReference>
<comment type="similarity">
    <text evidence="1 4">Belongs to the universal ribosomal protein uL14 family.</text>
</comment>
<dbReference type="FunFam" id="2.40.150.20:FF:000003">
    <property type="entry name" value="60S ribosomal protein L23"/>
    <property type="match status" value="1"/>
</dbReference>
<dbReference type="GO" id="GO:0022625">
    <property type="term" value="C:cytosolic large ribosomal subunit"/>
    <property type="evidence" value="ECO:0007669"/>
    <property type="project" value="TreeGrafter"/>
</dbReference>
<dbReference type="InterPro" id="IPR000218">
    <property type="entry name" value="Ribosomal_uL14"/>
</dbReference>
<dbReference type="PANTHER" id="PTHR11761:SF8">
    <property type="entry name" value="LARGE RIBOSOMAL SUBUNIT PROTEIN UL14"/>
    <property type="match status" value="1"/>
</dbReference>
<dbReference type="Pfam" id="PF00238">
    <property type="entry name" value="Ribosomal_L14"/>
    <property type="match status" value="1"/>
</dbReference>
<dbReference type="GO" id="GO:0003735">
    <property type="term" value="F:structural constituent of ribosome"/>
    <property type="evidence" value="ECO:0007669"/>
    <property type="project" value="InterPro"/>
</dbReference>
<dbReference type="AlphaFoldDB" id="A0A1R2D3U1"/>
<keyword evidence="2 4" id="KW-0689">Ribosomal protein</keyword>
<organism evidence="5 6">
    <name type="scientific">Stentor coeruleus</name>
    <dbReference type="NCBI Taxonomy" id="5963"/>
    <lineage>
        <taxon>Eukaryota</taxon>
        <taxon>Sar</taxon>
        <taxon>Alveolata</taxon>
        <taxon>Ciliophora</taxon>
        <taxon>Postciliodesmatophora</taxon>
        <taxon>Heterotrichea</taxon>
        <taxon>Heterotrichida</taxon>
        <taxon>Stentoridae</taxon>
        <taxon>Stentor</taxon>
    </lineage>
</organism>
<comment type="caution">
    <text evidence="5">The sequence shown here is derived from an EMBL/GenBank/DDBJ whole genome shotgun (WGS) entry which is preliminary data.</text>
</comment>
<dbReference type="SUPFAM" id="SSF50193">
    <property type="entry name" value="Ribosomal protein L14"/>
    <property type="match status" value="1"/>
</dbReference>
<protein>
    <recommendedName>
        <fullName evidence="7">60S ribosomal protein L23</fullName>
    </recommendedName>
</protein>
<dbReference type="SMART" id="SM01374">
    <property type="entry name" value="Ribosomal_L14"/>
    <property type="match status" value="1"/>
</dbReference>
<evidence type="ECO:0000256" key="4">
    <source>
        <dbReference type="RuleBase" id="RU003949"/>
    </source>
</evidence>
<proteinExistence type="inferred from homology"/>
<name>A0A1R2D3U1_9CILI</name>
<dbReference type="Gene3D" id="2.40.150.20">
    <property type="entry name" value="Ribosomal protein L14"/>
    <property type="match status" value="1"/>
</dbReference>
<evidence type="ECO:0000313" key="5">
    <source>
        <dbReference type="EMBL" id="OMJ95913.1"/>
    </source>
</evidence>
<evidence type="ECO:0008006" key="7">
    <source>
        <dbReference type="Google" id="ProtNLM"/>
    </source>
</evidence>
<dbReference type="PANTHER" id="PTHR11761">
    <property type="entry name" value="50S/60S RIBOSOMAL PROTEIN L14/L23"/>
    <property type="match status" value="1"/>
</dbReference>
<dbReference type="Proteomes" id="UP000187209">
    <property type="component" value="Unassembled WGS sequence"/>
</dbReference>
<dbReference type="CDD" id="cd00337">
    <property type="entry name" value="Ribosomal_uL14"/>
    <property type="match status" value="1"/>
</dbReference>
<sequence>MSKRGRSGATGIKMRVTLALPVGARINCADNTGAKILYIMAVTRFGARLNRLPAASIGDMVLVTVKKGKPELRKKVMPAVVIRQRKSWRRSDGVFICCEDNAGVIVNPKGEMKGSGVSGPVTKECADLWPRVAAHAGAISYSRKTKLCVFCCKYKTFVKMGGCLNTISCCEKCIFTQENFTKQSMSSISENMPDPIAVQESLEDVRAKFISGYEIIEINEVNKFKRPMIRRAMTFMPDCESLSQRTSPLIDRKEKYVGSGLKRLNSGIRLSFLGKVKDKIRKERLEFRINEGFRDDNLSEESTGFMPVISRAETPERWKEEPNYLYRPKGDFEPVVFT</sequence>
<keyword evidence="3 4" id="KW-0687">Ribonucleoprotein</keyword>
<evidence type="ECO:0000256" key="3">
    <source>
        <dbReference type="ARBA" id="ARBA00023274"/>
    </source>
</evidence>
<dbReference type="GO" id="GO:0006412">
    <property type="term" value="P:translation"/>
    <property type="evidence" value="ECO:0007669"/>
    <property type="project" value="InterPro"/>
</dbReference>
<evidence type="ECO:0000313" key="6">
    <source>
        <dbReference type="Proteomes" id="UP000187209"/>
    </source>
</evidence>
<reference evidence="5 6" key="1">
    <citation type="submission" date="2016-11" db="EMBL/GenBank/DDBJ databases">
        <title>The macronuclear genome of Stentor coeruleus: a giant cell with tiny introns.</title>
        <authorList>
            <person name="Slabodnick M."/>
            <person name="Ruby J.G."/>
            <person name="Reiff S.B."/>
            <person name="Swart E.C."/>
            <person name="Gosai S."/>
            <person name="Prabakaran S."/>
            <person name="Witkowska E."/>
            <person name="Larue G.E."/>
            <person name="Fisher S."/>
            <person name="Freeman R.M."/>
            <person name="Gunawardena J."/>
            <person name="Chu W."/>
            <person name="Stover N.A."/>
            <person name="Gregory B.D."/>
            <person name="Nowacki M."/>
            <person name="Derisi J."/>
            <person name="Roy S.W."/>
            <person name="Marshall W.F."/>
            <person name="Sood P."/>
        </authorList>
    </citation>
    <scope>NUCLEOTIDE SEQUENCE [LARGE SCALE GENOMIC DNA]</scope>
    <source>
        <strain evidence="5">WM001</strain>
    </source>
</reference>